<feature type="region of interest" description="Disordered" evidence="1">
    <location>
        <begin position="269"/>
        <end position="311"/>
    </location>
</feature>
<gene>
    <name evidence="3" type="ORF">D8S82_23795</name>
</gene>
<dbReference type="Pfam" id="PF02720">
    <property type="entry name" value="DUF222"/>
    <property type="match status" value="1"/>
</dbReference>
<feature type="domain" description="HNH nuclease" evidence="2">
    <location>
        <begin position="382"/>
        <end position="433"/>
    </location>
</feature>
<evidence type="ECO:0000259" key="2">
    <source>
        <dbReference type="SMART" id="SM00507"/>
    </source>
</evidence>
<sequence length="513" mass="54641">MFDLLVASAAGTSGAGAVESWSRVESAACARRVAAMAAMFDAAHATDGSAERDLWCTDTWDAVSAHIGATLRITHGAASNQLLIAVALHERFPLVAAVFAEGLITYQLVRTVVQRGALVVDPDALHELDRLLAEALSKREPMSVATAEKTVDAFVAQVDPQAVHRTETRARGRSVDVGDDHDGSGMATVYATLFAHDAKAFDARVDALARTVCPADPRTLDQRRADAIGALAHGADRLACLCETEDCPAGENPPSTGVVVYVIAHQDTLDERPAPPPTTPDAEDVEQAAGVNEPAAVDKSAERTSLDGDAPAMFTKPLRELTLTEALTPTPGRLASLRPAAMMGGQFLPGAIACRASQGATVTRIVHPGQAPPEPRYRPSKKLADFVRCRDMTCRFPGCKAPATNCDVDHTIPWPYGPTAASNLKCLCRRHHLLKTFWGGQSGWRDVQLDDGTIVWTAPDGRSYVTTPGSRLLFPELSVPTATVVASGVPTAHTTGLTMPRRKTTRARERETA</sequence>
<proteinExistence type="predicted"/>
<keyword evidence="4" id="KW-1185">Reference proteome</keyword>
<name>A0A544VVP0_9MYCO</name>
<dbReference type="AlphaFoldDB" id="A0A544VVP0"/>
<dbReference type="InterPro" id="IPR003615">
    <property type="entry name" value="HNH_nuc"/>
</dbReference>
<evidence type="ECO:0000256" key="1">
    <source>
        <dbReference type="SAM" id="MobiDB-lite"/>
    </source>
</evidence>
<feature type="region of interest" description="Disordered" evidence="1">
    <location>
        <begin position="492"/>
        <end position="513"/>
    </location>
</feature>
<evidence type="ECO:0000313" key="3">
    <source>
        <dbReference type="EMBL" id="TQR84058.1"/>
    </source>
</evidence>
<reference evidence="3 4" key="1">
    <citation type="submission" date="2018-10" db="EMBL/GenBank/DDBJ databases">
        <title>Draft genome of Mycobacterium hodleri strain B.</title>
        <authorList>
            <person name="Amande T.J."/>
            <person name="Mcgenity T.J."/>
        </authorList>
    </citation>
    <scope>NUCLEOTIDE SEQUENCE [LARGE SCALE GENOMIC DNA]</scope>
    <source>
        <strain evidence="3 4">B</strain>
    </source>
</reference>
<dbReference type="CDD" id="cd00085">
    <property type="entry name" value="HNHc"/>
    <property type="match status" value="1"/>
</dbReference>
<comment type="caution">
    <text evidence="3">The sequence shown here is derived from an EMBL/GenBank/DDBJ whole genome shotgun (WGS) entry which is preliminary data.</text>
</comment>
<accession>A0A544VVP0</accession>
<dbReference type="Proteomes" id="UP000315759">
    <property type="component" value="Unassembled WGS sequence"/>
</dbReference>
<evidence type="ECO:0000313" key="4">
    <source>
        <dbReference type="Proteomes" id="UP000315759"/>
    </source>
</evidence>
<dbReference type="EMBL" id="VIFX01000035">
    <property type="protein sequence ID" value="TQR84058.1"/>
    <property type="molecule type" value="Genomic_DNA"/>
</dbReference>
<organism evidence="3 4">
    <name type="scientific">Mycolicibacterium hodleri</name>
    <dbReference type="NCBI Taxonomy" id="49897"/>
    <lineage>
        <taxon>Bacteria</taxon>
        <taxon>Bacillati</taxon>
        <taxon>Actinomycetota</taxon>
        <taxon>Actinomycetes</taxon>
        <taxon>Mycobacteriales</taxon>
        <taxon>Mycobacteriaceae</taxon>
        <taxon>Mycolicibacterium</taxon>
    </lineage>
</organism>
<dbReference type="SMART" id="SM00507">
    <property type="entry name" value="HNHc"/>
    <property type="match status" value="1"/>
</dbReference>
<protein>
    <submittedName>
        <fullName evidence="3">DUF222 domain-containing protein</fullName>
    </submittedName>
</protein>
<dbReference type="RefSeq" id="WP_142554461.1">
    <property type="nucleotide sequence ID" value="NZ_VIFX01000035.1"/>
</dbReference>
<dbReference type="InterPro" id="IPR003870">
    <property type="entry name" value="DUF222"/>
</dbReference>
<dbReference type="Gene3D" id="1.10.30.50">
    <property type="match status" value="1"/>
</dbReference>